<dbReference type="OrthoDB" id="26722at2759"/>
<name>A0A165D1M0_EXIGL</name>
<evidence type="ECO:0000313" key="8">
    <source>
        <dbReference type="EMBL" id="KZV83640.1"/>
    </source>
</evidence>
<dbReference type="PIRSF" id="PIRSF000654">
    <property type="entry name" value="Integrin-linked_kinase"/>
    <property type="match status" value="1"/>
</dbReference>
<dbReference type="InterPro" id="IPR001245">
    <property type="entry name" value="Ser-Thr/Tyr_kinase_cat_dom"/>
</dbReference>
<feature type="domain" description="Protein kinase" evidence="7">
    <location>
        <begin position="1"/>
        <end position="223"/>
    </location>
</feature>
<dbReference type="EMBL" id="KV426261">
    <property type="protein sequence ID" value="KZV83640.1"/>
    <property type="molecule type" value="Genomic_DNA"/>
</dbReference>
<evidence type="ECO:0000256" key="3">
    <source>
        <dbReference type="ARBA" id="ARBA00022679"/>
    </source>
</evidence>
<gene>
    <name evidence="8" type="ORF">EXIGLDRAFT_625363</name>
</gene>
<keyword evidence="9" id="KW-1185">Reference proteome</keyword>
<feature type="non-terminal residue" evidence="8">
    <location>
        <position position="1"/>
    </location>
</feature>
<dbReference type="STRING" id="1314781.A0A165D1M0"/>
<dbReference type="Pfam" id="PF07714">
    <property type="entry name" value="PK_Tyr_Ser-Thr"/>
    <property type="match status" value="1"/>
</dbReference>
<dbReference type="Gene3D" id="1.10.510.10">
    <property type="entry name" value="Transferase(Phosphotransferase) domain 1"/>
    <property type="match status" value="1"/>
</dbReference>
<dbReference type="InterPro" id="IPR011009">
    <property type="entry name" value="Kinase-like_dom_sf"/>
</dbReference>
<sequence>QRLRREIYIWKRLVHPNVHQLCGLYETLGPLPALVSEWHERGDIKQYLDTWTRLLTPVQILDVAQGLEYCESILHGREIVHGDIKGANVLISNDGVARLSDFGFSVLLANYSQSLTQTSNIHGTYRWMAPELVLEEGARHSYASDIWAFGCLIIEVYSGQVPYHTRRNHLQVVTALARSEPPPLPSALPAFLMAIVLECCTFVVEERPAASYIVACIPPKAVLSRISFMVR</sequence>
<evidence type="ECO:0000256" key="5">
    <source>
        <dbReference type="ARBA" id="ARBA00022777"/>
    </source>
</evidence>
<dbReference type="PROSITE" id="PS50011">
    <property type="entry name" value="PROTEIN_KINASE_DOM"/>
    <property type="match status" value="1"/>
</dbReference>
<dbReference type="InterPro" id="IPR000719">
    <property type="entry name" value="Prot_kinase_dom"/>
</dbReference>
<evidence type="ECO:0000256" key="2">
    <source>
        <dbReference type="ARBA" id="ARBA00022527"/>
    </source>
</evidence>
<dbReference type="GO" id="GO:0005524">
    <property type="term" value="F:ATP binding"/>
    <property type="evidence" value="ECO:0007669"/>
    <property type="project" value="UniProtKB-KW"/>
</dbReference>
<keyword evidence="2" id="KW-0723">Serine/threonine-protein kinase</keyword>
<keyword evidence="3" id="KW-0808">Transferase</keyword>
<keyword evidence="5 8" id="KW-0418">Kinase</keyword>
<reference evidence="8 9" key="1">
    <citation type="journal article" date="2016" name="Mol. Biol. Evol.">
        <title>Comparative Genomics of Early-Diverging Mushroom-Forming Fungi Provides Insights into the Origins of Lignocellulose Decay Capabilities.</title>
        <authorList>
            <person name="Nagy L.G."/>
            <person name="Riley R."/>
            <person name="Tritt A."/>
            <person name="Adam C."/>
            <person name="Daum C."/>
            <person name="Floudas D."/>
            <person name="Sun H."/>
            <person name="Yadav J.S."/>
            <person name="Pangilinan J."/>
            <person name="Larsson K.H."/>
            <person name="Matsuura K."/>
            <person name="Barry K."/>
            <person name="Labutti K."/>
            <person name="Kuo R."/>
            <person name="Ohm R.A."/>
            <person name="Bhattacharya S.S."/>
            <person name="Shirouzu T."/>
            <person name="Yoshinaga Y."/>
            <person name="Martin F.M."/>
            <person name="Grigoriev I.V."/>
            <person name="Hibbett D.S."/>
        </authorList>
    </citation>
    <scope>NUCLEOTIDE SEQUENCE [LARGE SCALE GENOMIC DNA]</scope>
    <source>
        <strain evidence="8 9">HHB12029</strain>
    </source>
</reference>
<organism evidence="8 9">
    <name type="scientific">Exidia glandulosa HHB12029</name>
    <dbReference type="NCBI Taxonomy" id="1314781"/>
    <lineage>
        <taxon>Eukaryota</taxon>
        <taxon>Fungi</taxon>
        <taxon>Dikarya</taxon>
        <taxon>Basidiomycota</taxon>
        <taxon>Agaricomycotina</taxon>
        <taxon>Agaricomycetes</taxon>
        <taxon>Auriculariales</taxon>
        <taxon>Exidiaceae</taxon>
        <taxon>Exidia</taxon>
    </lineage>
</organism>
<keyword evidence="4" id="KW-0547">Nucleotide-binding</keyword>
<comment type="similarity">
    <text evidence="1">Belongs to the protein kinase superfamily. STE Ser/Thr protein kinase family. MAP kinase kinase kinase subfamily.</text>
</comment>
<protein>
    <submittedName>
        <fullName evidence="8">Kinase-like protein</fullName>
    </submittedName>
</protein>
<dbReference type="GO" id="GO:0004674">
    <property type="term" value="F:protein serine/threonine kinase activity"/>
    <property type="evidence" value="ECO:0007669"/>
    <property type="project" value="UniProtKB-KW"/>
</dbReference>
<evidence type="ECO:0000256" key="4">
    <source>
        <dbReference type="ARBA" id="ARBA00022741"/>
    </source>
</evidence>
<accession>A0A165D1M0</accession>
<dbReference type="InterPro" id="IPR008271">
    <property type="entry name" value="Ser/Thr_kinase_AS"/>
</dbReference>
<evidence type="ECO:0000313" key="9">
    <source>
        <dbReference type="Proteomes" id="UP000077266"/>
    </source>
</evidence>
<evidence type="ECO:0000259" key="7">
    <source>
        <dbReference type="PROSITE" id="PS50011"/>
    </source>
</evidence>
<evidence type="ECO:0000256" key="6">
    <source>
        <dbReference type="ARBA" id="ARBA00022840"/>
    </source>
</evidence>
<dbReference type="Proteomes" id="UP000077266">
    <property type="component" value="Unassembled WGS sequence"/>
</dbReference>
<dbReference type="AlphaFoldDB" id="A0A165D1M0"/>
<dbReference type="SUPFAM" id="SSF56112">
    <property type="entry name" value="Protein kinase-like (PK-like)"/>
    <property type="match status" value="1"/>
</dbReference>
<proteinExistence type="inferred from homology"/>
<dbReference type="PANTHER" id="PTHR11584:SF369">
    <property type="entry name" value="MITOGEN-ACTIVATED PROTEIN KINASE KINASE KINASE 19-RELATED"/>
    <property type="match status" value="1"/>
</dbReference>
<dbReference type="PROSITE" id="PS00108">
    <property type="entry name" value="PROTEIN_KINASE_ST"/>
    <property type="match status" value="1"/>
</dbReference>
<keyword evidence="6" id="KW-0067">ATP-binding</keyword>
<dbReference type="SMART" id="SM00220">
    <property type="entry name" value="S_TKc"/>
    <property type="match status" value="1"/>
</dbReference>
<evidence type="ECO:0000256" key="1">
    <source>
        <dbReference type="ARBA" id="ARBA00006529"/>
    </source>
</evidence>
<dbReference type="InParanoid" id="A0A165D1M0"/>
<dbReference type="PANTHER" id="PTHR11584">
    <property type="entry name" value="SERINE/THREONINE PROTEIN KINASE"/>
    <property type="match status" value="1"/>
</dbReference>